<feature type="transmembrane region" description="Helical" evidence="5">
    <location>
        <begin position="98"/>
        <end position="116"/>
    </location>
</feature>
<feature type="transmembrane region" description="Helical" evidence="5">
    <location>
        <begin position="311"/>
        <end position="332"/>
    </location>
</feature>
<organism evidence="9 10">
    <name type="scientific">Edwardsiella anguillarum ET080813</name>
    <dbReference type="NCBI Taxonomy" id="667120"/>
    <lineage>
        <taxon>Bacteria</taxon>
        <taxon>Pseudomonadati</taxon>
        <taxon>Pseudomonadota</taxon>
        <taxon>Gammaproteobacteria</taxon>
        <taxon>Enterobacterales</taxon>
        <taxon>Hafniaceae</taxon>
        <taxon>Edwardsiella</taxon>
    </lineage>
</organism>
<keyword evidence="9" id="KW-0436">Ligase</keyword>
<evidence type="ECO:0000259" key="8">
    <source>
        <dbReference type="Pfam" id="PF15864"/>
    </source>
</evidence>
<dbReference type="GO" id="GO:0016020">
    <property type="term" value="C:membrane"/>
    <property type="evidence" value="ECO:0007669"/>
    <property type="project" value="UniProtKB-SubCell"/>
</dbReference>
<dbReference type="KEGG" id="ete:ETEE_0269"/>
<protein>
    <submittedName>
        <fullName evidence="9">Lipid A core-O-antigen ligase</fullName>
    </submittedName>
</protein>
<feature type="transmembrane region" description="Helical" evidence="5">
    <location>
        <begin position="68"/>
        <end position="86"/>
    </location>
</feature>
<keyword evidence="2 5" id="KW-0812">Transmembrane</keyword>
<dbReference type="GeneID" id="33938061"/>
<feature type="transmembrane region" description="Helical" evidence="5">
    <location>
        <begin position="136"/>
        <end position="158"/>
    </location>
</feature>
<feature type="domain" description="O-antigen ligase-related" evidence="6">
    <location>
        <begin position="99"/>
        <end position="243"/>
    </location>
</feature>
<dbReference type="InterPro" id="IPR021797">
    <property type="entry name" value="Wzy_C_2"/>
</dbReference>
<proteinExistence type="predicted"/>
<comment type="subcellular location">
    <subcellularLocation>
        <location evidence="1">Membrane</location>
        <topology evidence="1">Multi-pass membrane protein</topology>
    </subcellularLocation>
</comment>
<evidence type="ECO:0000259" key="6">
    <source>
        <dbReference type="Pfam" id="PF04932"/>
    </source>
</evidence>
<dbReference type="PANTHER" id="PTHR37422:SF21">
    <property type="entry name" value="EXOQ-LIKE PROTEIN"/>
    <property type="match status" value="1"/>
</dbReference>
<gene>
    <name evidence="9" type="ORF">ETEE_0269</name>
</gene>
<evidence type="ECO:0000256" key="5">
    <source>
        <dbReference type="SAM" id="Phobius"/>
    </source>
</evidence>
<dbReference type="PANTHER" id="PTHR37422">
    <property type="entry name" value="TEICHURONIC ACID BIOSYNTHESIS PROTEIN TUAE"/>
    <property type="match status" value="1"/>
</dbReference>
<dbReference type="InterPro" id="IPR031726">
    <property type="entry name" value="PglL_A"/>
</dbReference>
<dbReference type="AlphaFoldDB" id="A0A076LM37"/>
<feature type="domain" description="Protein glycosylation ligase" evidence="8">
    <location>
        <begin position="59"/>
        <end position="83"/>
    </location>
</feature>
<dbReference type="InterPro" id="IPR007016">
    <property type="entry name" value="O-antigen_ligase-rel_domated"/>
</dbReference>
<feature type="domain" description="Virulence factor membrane-bound polymerase C-terminal" evidence="7">
    <location>
        <begin position="267"/>
        <end position="434"/>
    </location>
</feature>
<accession>A0A076LM37</accession>
<dbReference type="HOGENOM" id="CLU_034284_0_0_6"/>
<dbReference type="Pfam" id="PF15864">
    <property type="entry name" value="PglL_A"/>
    <property type="match status" value="1"/>
</dbReference>
<dbReference type="EMBL" id="CP006664">
    <property type="protein sequence ID" value="AIJ06749.1"/>
    <property type="molecule type" value="Genomic_DNA"/>
</dbReference>
<keyword evidence="3 5" id="KW-1133">Transmembrane helix</keyword>
<evidence type="ECO:0000256" key="2">
    <source>
        <dbReference type="ARBA" id="ARBA00022692"/>
    </source>
</evidence>
<feature type="transmembrane region" description="Helical" evidence="5">
    <location>
        <begin position="230"/>
        <end position="249"/>
    </location>
</feature>
<dbReference type="InterPro" id="IPR051533">
    <property type="entry name" value="WaaL-like"/>
</dbReference>
<dbReference type="GO" id="GO:0016874">
    <property type="term" value="F:ligase activity"/>
    <property type="evidence" value="ECO:0007669"/>
    <property type="project" value="UniProtKB-KW"/>
</dbReference>
<dbReference type="Proteomes" id="UP000028681">
    <property type="component" value="Chromosome"/>
</dbReference>
<dbReference type="Pfam" id="PF04932">
    <property type="entry name" value="Wzy_C"/>
    <property type="match status" value="1"/>
</dbReference>
<evidence type="ECO:0000256" key="4">
    <source>
        <dbReference type="ARBA" id="ARBA00023136"/>
    </source>
</evidence>
<evidence type="ECO:0000313" key="9">
    <source>
        <dbReference type="EMBL" id="AIJ06749.1"/>
    </source>
</evidence>
<reference evidence="9 10" key="1">
    <citation type="journal article" date="2012" name="PLoS ONE">
        <title>Edwardsiella comparative phylogenomics reveal the new intra/inter-species taxonomic relationships, virulence evolution and niche adaptation mechanisms.</title>
        <authorList>
            <person name="Yang M."/>
            <person name="Lv Y."/>
            <person name="Xiao J."/>
            <person name="Wu H."/>
            <person name="Zheng H."/>
            <person name="Liu Q."/>
            <person name="Zhang Y."/>
            <person name="Wang Q."/>
        </authorList>
    </citation>
    <scope>NUCLEOTIDE SEQUENCE [LARGE SCALE GENOMIC DNA]</scope>
    <source>
        <strain evidence="10">080813</strain>
    </source>
</reference>
<keyword evidence="4 5" id="KW-0472">Membrane</keyword>
<feature type="transmembrane region" description="Helical" evidence="5">
    <location>
        <begin position="283"/>
        <end position="299"/>
    </location>
</feature>
<evidence type="ECO:0000256" key="3">
    <source>
        <dbReference type="ARBA" id="ARBA00022989"/>
    </source>
</evidence>
<evidence type="ECO:0000256" key="1">
    <source>
        <dbReference type="ARBA" id="ARBA00004141"/>
    </source>
</evidence>
<evidence type="ECO:0000259" key="7">
    <source>
        <dbReference type="Pfam" id="PF11846"/>
    </source>
</evidence>
<sequence>MGGIAFYWLLQQAEIRVRQRHWLFFALVSSALIEALIALWQLFFANKNNWMDFVPHTRAYGIFQQPNVLASFLAIGLAVALHLALYRRQRLAQWGLGVALLIFPAVLVLLGSRIGWLAGGMVALWGGVMYRRRPHLGFYLGIMLLGSLVGGILLLAIARGWLPYTQVVIDKASSTQARWLLLRTSVAMLLHHPWQGWGYGNFAYSLVTQRDLPSPQHLIWRIDHPHNEALFWWVEGGICAIVGTLLLLGGIVRAAWESPRAAWPCLWMALPIALHLMTEYPLYLSVPHYLVLLVLLALIPPRRRHELTTRIPWRASFALGCVATIVFMLGAFQAQRCLTRFEHGGLREPALLQQIVMPEAQWQNYQYDRHTALLLQFNYSRDRRLLEQYERWAAEYCLVANDKNVYRTRIAIADALGETALSTALRQTYRQIFPPPQP</sequence>
<name>A0A076LM37_9GAMM</name>
<evidence type="ECO:0000313" key="10">
    <source>
        <dbReference type="Proteomes" id="UP000028681"/>
    </source>
</evidence>
<feature type="transmembrane region" description="Helical" evidence="5">
    <location>
        <begin position="21"/>
        <end position="43"/>
    </location>
</feature>
<dbReference type="RefSeq" id="WP_034162525.1">
    <property type="nucleotide sequence ID" value="NZ_CP006664.1"/>
</dbReference>
<dbReference type="Pfam" id="PF11846">
    <property type="entry name" value="Wzy_C_2"/>
    <property type="match status" value="1"/>
</dbReference>